<feature type="transmembrane region" description="Helical" evidence="1">
    <location>
        <begin position="141"/>
        <end position="159"/>
    </location>
</feature>
<name>D6A3F1_STRV1</name>
<dbReference type="EMBL" id="DS999641">
    <property type="protein sequence ID" value="EFE67653.2"/>
    <property type="molecule type" value="Genomic_DNA"/>
</dbReference>
<gene>
    <name evidence="2" type="ORF">SSFG_02899</name>
</gene>
<dbReference type="eggNOG" id="ENOG5033KF2">
    <property type="taxonomic scope" value="Bacteria"/>
</dbReference>
<keyword evidence="1" id="KW-1133">Transmembrane helix</keyword>
<proteinExistence type="predicted"/>
<protein>
    <submittedName>
        <fullName evidence="2">Integral membrane protein</fullName>
    </submittedName>
</protein>
<evidence type="ECO:0000313" key="2">
    <source>
        <dbReference type="EMBL" id="EFE67653.2"/>
    </source>
</evidence>
<keyword evidence="1" id="KW-0812">Transmembrane</keyword>
<evidence type="ECO:0000256" key="1">
    <source>
        <dbReference type="SAM" id="Phobius"/>
    </source>
</evidence>
<organism evidence="2 3">
    <name type="scientific">Streptomyces viridosporus (strain ATCC 14672 / DSM 40746 / JCM 4963 / KCTC 9882 / NRRL B-12104 / FH 1290)</name>
    <name type="common">Streptomyces ghanaensis</name>
    <dbReference type="NCBI Taxonomy" id="566461"/>
    <lineage>
        <taxon>Bacteria</taxon>
        <taxon>Bacillati</taxon>
        <taxon>Actinomycetota</taxon>
        <taxon>Actinomycetes</taxon>
        <taxon>Kitasatosporales</taxon>
        <taxon>Streptomycetaceae</taxon>
        <taxon>Streptomyces</taxon>
    </lineage>
</organism>
<reference evidence="3" key="1">
    <citation type="submission" date="2008-12" db="EMBL/GenBank/DDBJ databases">
        <title>Annotation of Streptomyces ghanaensis ATCC 14672.</title>
        <authorList>
            <consortium name="The Broad Institute Genome Sequencing Platform"/>
            <consortium name="Broad Institute Microbial Sequencing Center"/>
            <person name="Fischbach M."/>
            <person name="Ward D."/>
            <person name="Young S."/>
            <person name="Kodira C.D."/>
            <person name="Zeng Q."/>
            <person name="Koehrsen M."/>
            <person name="Godfrey P."/>
            <person name="Alvarado L."/>
            <person name="Berlin A.M."/>
            <person name="Borenstein D."/>
            <person name="Chen Z."/>
            <person name="Engels R."/>
            <person name="Freedman E."/>
            <person name="Gellesch M."/>
            <person name="Goldberg J."/>
            <person name="Griggs A."/>
            <person name="Gujja S."/>
            <person name="Heiman D.I."/>
            <person name="Hepburn T.A."/>
            <person name="Howarth C."/>
            <person name="Jen D."/>
            <person name="Larson L."/>
            <person name="Lewis B."/>
            <person name="Mehta T."/>
            <person name="Park D."/>
            <person name="Pearson M."/>
            <person name="Roberts A."/>
            <person name="Saif S."/>
            <person name="Shea T.D."/>
            <person name="Shenoy N."/>
            <person name="Sisk P."/>
            <person name="Stolte C."/>
            <person name="Sykes S.N."/>
            <person name="Walk T."/>
            <person name="White J."/>
            <person name="Yandava C."/>
            <person name="Straight P."/>
            <person name="Clardy J."/>
            <person name="Hung D."/>
            <person name="Kolter R."/>
            <person name="Mekalanos J."/>
            <person name="Walker S."/>
            <person name="Walsh C.T."/>
            <person name="Wieland B.L.C."/>
            <person name="Ilzarbe M."/>
            <person name="Galagan J."/>
            <person name="Nusbaum C."/>
            <person name="Birren B."/>
        </authorList>
    </citation>
    <scope>NUCLEOTIDE SEQUENCE [LARGE SCALE GENOMIC DNA]</scope>
    <source>
        <strain evidence="3">ATCC 14672 / DSM 40746 / JCM 4963 / KCTC 9882 / NRRL B-12104 / FH 1290</strain>
    </source>
</reference>
<feature type="transmembrane region" description="Helical" evidence="1">
    <location>
        <begin position="116"/>
        <end position="135"/>
    </location>
</feature>
<accession>D6A3F1</accession>
<dbReference type="AlphaFoldDB" id="D6A3F1"/>
<keyword evidence="1" id="KW-0472">Membrane</keyword>
<evidence type="ECO:0000313" key="3">
    <source>
        <dbReference type="Proteomes" id="UP000003824"/>
    </source>
</evidence>
<feature type="transmembrane region" description="Helical" evidence="1">
    <location>
        <begin position="91"/>
        <end position="109"/>
    </location>
</feature>
<feature type="transmembrane region" description="Helical" evidence="1">
    <location>
        <begin position="166"/>
        <end position="190"/>
    </location>
</feature>
<dbReference type="Proteomes" id="UP000003824">
    <property type="component" value="Unassembled WGS sequence"/>
</dbReference>
<sequence>MVTGKGDISGWLVRPAGRHLWAALVLLLGALTAHTVRVTSDGGMDNAIVVDAARTWLAGGSPYDDPHFLYLPSAVLAAAPQALLPRSVLDVLVPVAVTTALALGWACALRLHRVPLHSRLAALGLLGLAAGFAPFGQLVRLGNWTATAALALPLCLLLASRGRWVAAGAVVGAAVALKPLLAPMVLLFLFASPPPAGGGPGPVCLSVDPRGPSVWRGGFVSAPQPQEVFLKPPNMTSLLCCEKRQKTLSVVLKSVPRRGAVPAGLPGAWPGRWPATGRDRGWVHKNF</sequence>